<protein>
    <recommendedName>
        <fullName evidence="5">Transposase</fullName>
    </recommendedName>
</protein>
<dbReference type="EMBL" id="AUND01000003">
    <property type="protein sequence ID" value="KEO55300.1"/>
    <property type="molecule type" value="Genomic_DNA"/>
</dbReference>
<dbReference type="Gene3D" id="1.10.10.2690">
    <property type="match status" value="1"/>
</dbReference>
<reference evidence="3 4" key="1">
    <citation type="submission" date="2013-07" db="EMBL/GenBank/DDBJ databases">
        <title>Thioclava pacifica DSM 10166 Genome Sequencing.</title>
        <authorList>
            <person name="Lai Q."/>
            <person name="Shao Z."/>
        </authorList>
    </citation>
    <scope>NUCLEOTIDE SEQUENCE [LARGE SCALE GENOMIC DNA]</scope>
    <source>
        <strain evidence="3 4">DSM 10166</strain>
    </source>
</reference>
<keyword evidence="4" id="KW-1185">Reference proteome</keyword>
<organism evidence="3 4">
    <name type="scientific">Thioclava pacifica DSM 10166</name>
    <dbReference type="NCBI Taxonomy" id="1353537"/>
    <lineage>
        <taxon>Bacteria</taxon>
        <taxon>Pseudomonadati</taxon>
        <taxon>Pseudomonadota</taxon>
        <taxon>Alphaproteobacteria</taxon>
        <taxon>Rhodobacterales</taxon>
        <taxon>Paracoccaceae</taxon>
        <taxon>Thioclava</taxon>
    </lineage>
</organism>
<dbReference type="GO" id="GO:0004803">
    <property type="term" value="F:transposase activity"/>
    <property type="evidence" value="ECO:0007669"/>
    <property type="project" value="InterPro"/>
</dbReference>
<dbReference type="Pfam" id="PF01527">
    <property type="entry name" value="HTH_Tnp_1"/>
    <property type="match status" value="1"/>
</dbReference>
<keyword evidence="2" id="KW-0804">Transcription</keyword>
<dbReference type="InterPro" id="IPR053721">
    <property type="entry name" value="Fimbrial_Adhesin_Reg"/>
</dbReference>
<evidence type="ECO:0000256" key="2">
    <source>
        <dbReference type="ARBA" id="ARBA00023163"/>
    </source>
</evidence>
<evidence type="ECO:0000256" key="1">
    <source>
        <dbReference type="ARBA" id="ARBA00023015"/>
    </source>
</evidence>
<dbReference type="PANTHER" id="PTHR37936">
    <property type="entry name" value="TRANSPOSASE INSC FOR INSERTION ELEMENT IS2A-RELATED"/>
    <property type="match status" value="1"/>
</dbReference>
<evidence type="ECO:0008006" key="5">
    <source>
        <dbReference type="Google" id="ProtNLM"/>
    </source>
</evidence>
<keyword evidence="1" id="KW-0805">Transcription regulation</keyword>
<dbReference type="PANTHER" id="PTHR37936:SF3">
    <property type="entry name" value="TRANSPOSASE INSC FOR INSERTION ELEMENT IS2A-RELATED"/>
    <property type="match status" value="1"/>
</dbReference>
<comment type="caution">
    <text evidence="3">The sequence shown here is derived from an EMBL/GenBank/DDBJ whole genome shotgun (WGS) entry which is preliminary data.</text>
</comment>
<dbReference type="GO" id="GO:0043565">
    <property type="term" value="F:sequence-specific DNA binding"/>
    <property type="evidence" value="ECO:0007669"/>
    <property type="project" value="InterPro"/>
</dbReference>
<evidence type="ECO:0000313" key="4">
    <source>
        <dbReference type="Proteomes" id="UP000027432"/>
    </source>
</evidence>
<gene>
    <name evidence="3" type="ORF">TP2_16025</name>
</gene>
<dbReference type="STRING" id="1353537.TP2_16025"/>
<proteinExistence type="predicted"/>
<name>A0A074JHC1_9RHOB</name>
<dbReference type="NCBIfam" id="NF047595">
    <property type="entry name" value="IS66_ISRel24_TnpA"/>
    <property type="match status" value="1"/>
</dbReference>
<dbReference type="InterPro" id="IPR002514">
    <property type="entry name" value="Transposase_8"/>
</dbReference>
<dbReference type="AlphaFoldDB" id="A0A074JHC1"/>
<dbReference type="eggNOG" id="COG2963">
    <property type="taxonomic scope" value="Bacteria"/>
</dbReference>
<evidence type="ECO:0000313" key="3">
    <source>
        <dbReference type="EMBL" id="KEO55300.1"/>
    </source>
</evidence>
<dbReference type="OrthoDB" id="9800877at2"/>
<dbReference type="InterPro" id="IPR010921">
    <property type="entry name" value="Trp_repressor/repl_initiator"/>
</dbReference>
<sequence length="138" mass="15067">MGGYAGRVEVLEGRSGRRLRSEAERARIAAESLVPGARVSDVARRHGVTRWQVYDWRKKLASGQLALAAETGAEPMFAALVVDPPSTPTADGRDGLVRSQARSCRIELELDGVILRVRSDIDETQLTRTIRAVRAASQ</sequence>
<dbReference type="GO" id="GO:0006313">
    <property type="term" value="P:DNA transposition"/>
    <property type="evidence" value="ECO:0007669"/>
    <property type="project" value="InterPro"/>
</dbReference>
<dbReference type="Proteomes" id="UP000027432">
    <property type="component" value="Unassembled WGS sequence"/>
</dbReference>
<accession>A0A074JHC1</accession>
<dbReference type="SUPFAM" id="SSF48295">
    <property type="entry name" value="TrpR-like"/>
    <property type="match status" value="1"/>
</dbReference>